<accession>A0ABU2H5W9</accession>
<evidence type="ECO:0008006" key="3">
    <source>
        <dbReference type="Google" id="ProtNLM"/>
    </source>
</evidence>
<sequence>MTGLGIALVVLVATGLLVLLWRSRRANSGSAALSPSEARSRVGERVTVRGRATVGTCGVQASGLAGVECVWHGHEVLRHYWASPTEGADAAASGPERARRADSIAEYAAETDFGLTAETPDDAAGMLVDPTGAEVSQVRLCLRRVVGPSQPGARVAGDDLLNRVRGQIIGVFRGETIEFEYREWAVCPGDLLEVHGQVVLRDGRAVLAAPDGQKLHIAHVVPAEARN</sequence>
<gene>
    <name evidence="1" type="ORF">RIF23_08080</name>
</gene>
<reference evidence="2" key="1">
    <citation type="submission" date="2023-07" db="EMBL/GenBank/DDBJ databases">
        <title>Novel species in the genus Lipingzhangella isolated from Sambhar Salt Lake.</title>
        <authorList>
            <person name="Jiya N."/>
            <person name="Kajale S."/>
            <person name="Sharma A."/>
        </authorList>
    </citation>
    <scope>NUCLEOTIDE SEQUENCE [LARGE SCALE GENOMIC DNA]</scope>
    <source>
        <strain evidence="2">LS1_29</strain>
    </source>
</reference>
<proteinExistence type="predicted"/>
<evidence type="ECO:0000313" key="2">
    <source>
        <dbReference type="Proteomes" id="UP001250214"/>
    </source>
</evidence>
<evidence type="ECO:0000313" key="1">
    <source>
        <dbReference type="EMBL" id="MDS1270249.1"/>
    </source>
</evidence>
<comment type="caution">
    <text evidence="1">The sequence shown here is derived from an EMBL/GenBank/DDBJ whole genome shotgun (WGS) entry which is preliminary data.</text>
</comment>
<dbReference type="Proteomes" id="UP001250214">
    <property type="component" value="Unassembled WGS sequence"/>
</dbReference>
<name>A0ABU2H5W9_9ACTN</name>
<organism evidence="1 2">
    <name type="scientific">Lipingzhangella rawalii</name>
    <dbReference type="NCBI Taxonomy" id="2055835"/>
    <lineage>
        <taxon>Bacteria</taxon>
        <taxon>Bacillati</taxon>
        <taxon>Actinomycetota</taxon>
        <taxon>Actinomycetes</taxon>
        <taxon>Streptosporangiales</taxon>
        <taxon>Nocardiopsidaceae</taxon>
        <taxon>Lipingzhangella</taxon>
    </lineage>
</organism>
<protein>
    <recommendedName>
        <fullName evidence="3">RING-type E3 ubiquitin transferase</fullName>
    </recommendedName>
</protein>
<dbReference type="EMBL" id="JAVLVT010000003">
    <property type="protein sequence ID" value="MDS1270249.1"/>
    <property type="molecule type" value="Genomic_DNA"/>
</dbReference>
<keyword evidence="2" id="KW-1185">Reference proteome</keyword>